<evidence type="ECO:0000256" key="1">
    <source>
        <dbReference type="SAM" id="MobiDB-lite"/>
    </source>
</evidence>
<feature type="compositionally biased region" description="Polar residues" evidence="1">
    <location>
        <begin position="95"/>
        <end position="107"/>
    </location>
</feature>
<comment type="caution">
    <text evidence="2">The sequence shown here is derived from an EMBL/GenBank/DDBJ whole genome shotgun (WGS) entry which is preliminary data.</text>
</comment>
<dbReference type="AlphaFoldDB" id="L1L8S5"/>
<sequence>MSRSPARWWTAVMTTDTSRPRPLRNVTATATATGSALAVALLPLVVGALAARSVGGDPMASVNALISGGGQRAKLSRTQLRGCGRRALATAQGAWGQSRSAWGQSTRWARRKPAGTVTAGSGSDRRPKP</sequence>
<evidence type="ECO:0000313" key="3">
    <source>
        <dbReference type="Proteomes" id="UP000010411"/>
    </source>
</evidence>
<proteinExistence type="predicted"/>
<organism evidence="2 3">
    <name type="scientific">Streptomyces ipomoeae 91-03</name>
    <dbReference type="NCBI Taxonomy" id="698759"/>
    <lineage>
        <taxon>Bacteria</taxon>
        <taxon>Bacillati</taxon>
        <taxon>Actinomycetota</taxon>
        <taxon>Actinomycetes</taxon>
        <taxon>Kitasatosporales</taxon>
        <taxon>Streptomycetaceae</taxon>
        <taxon>Streptomyces</taxon>
    </lineage>
</organism>
<gene>
    <name evidence="2" type="ORF">STRIP9103_04249</name>
</gene>
<keyword evidence="3" id="KW-1185">Reference proteome</keyword>
<dbReference type="PATRIC" id="fig|698759.3.peg.170"/>
<evidence type="ECO:0000313" key="2">
    <source>
        <dbReference type="EMBL" id="EKX69307.1"/>
    </source>
</evidence>
<feature type="region of interest" description="Disordered" evidence="1">
    <location>
        <begin position="94"/>
        <end position="129"/>
    </location>
</feature>
<dbReference type="EMBL" id="AEJC01000013">
    <property type="protein sequence ID" value="EKX69307.1"/>
    <property type="molecule type" value="Genomic_DNA"/>
</dbReference>
<dbReference type="Proteomes" id="UP000010411">
    <property type="component" value="Unassembled WGS sequence"/>
</dbReference>
<reference evidence="2 3" key="1">
    <citation type="submission" date="2012-11" db="EMBL/GenBank/DDBJ databases">
        <authorList>
            <person name="Huguet-Tapia J.C."/>
            <person name="Durkin A.S."/>
            <person name="Pettis G.S."/>
            <person name="Badger J.H."/>
        </authorList>
    </citation>
    <scope>NUCLEOTIDE SEQUENCE [LARGE SCALE GENOMIC DNA]</scope>
    <source>
        <strain evidence="2 3">91-03</strain>
    </source>
</reference>
<name>L1L8S5_9ACTN</name>
<protein>
    <submittedName>
        <fullName evidence="2">Uncharacterized protein</fullName>
    </submittedName>
</protein>
<accession>L1L8S5</accession>